<feature type="non-terminal residue" evidence="1">
    <location>
        <position position="87"/>
    </location>
</feature>
<proteinExistence type="predicted"/>
<comment type="caution">
    <text evidence="1">The sequence shown here is derived from an EMBL/GenBank/DDBJ whole genome shotgun (WGS) entry which is preliminary data.</text>
</comment>
<evidence type="ECO:0000313" key="2">
    <source>
        <dbReference type="Proteomes" id="UP000187609"/>
    </source>
</evidence>
<sequence length="87" mass="9083">MADDKIVYGEEGQEVSSQQIGEISEAQQDVVGSGEVSEVPTPSLDLNIATPAGNVPHVSSDSIMGVNEREAIENMLLITTEGGLLKG</sequence>
<dbReference type="Proteomes" id="UP000187609">
    <property type="component" value="Unassembled WGS sequence"/>
</dbReference>
<keyword evidence="2" id="KW-1185">Reference proteome</keyword>
<reference evidence="1" key="1">
    <citation type="submission" date="2016-11" db="EMBL/GenBank/DDBJ databases">
        <title>The genome of Nicotiana attenuata.</title>
        <authorList>
            <person name="Xu S."/>
            <person name="Brockmoeller T."/>
            <person name="Gaquerel E."/>
            <person name="Navarro A."/>
            <person name="Kuhl H."/>
            <person name="Gase K."/>
            <person name="Ling Z."/>
            <person name="Zhou W."/>
            <person name="Kreitzer C."/>
            <person name="Stanke M."/>
            <person name="Tang H."/>
            <person name="Lyons E."/>
            <person name="Pandey P."/>
            <person name="Pandey S.P."/>
            <person name="Timmermann B."/>
            <person name="Baldwin I.T."/>
        </authorList>
    </citation>
    <scope>NUCLEOTIDE SEQUENCE [LARGE SCALE GENOMIC DNA]</scope>
    <source>
        <strain evidence="1">UT</strain>
    </source>
</reference>
<organism evidence="1 2">
    <name type="scientific">Nicotiana attenuata</name>
    <name type="common">Coyote tobacco</name>
    <dbReference type="NCBI Taxonomy" id="49451"/>
    <lineage>
        <taxon>Eukaryota</taxon>
        <taxon>Viridiplantae</taxon>
        <taxon>Streptophyta</taxon>
        <taxon>Embryophyta</taxon>
        <taxon>Tracheophyta</taxon>
        <taxon>Spermatophyta</taxon>
        <taxon>Magnoliopsida</taxon>
        <taxon>eudicotyledons</taxon>
        <taxon>Gunneridae</taxon>
        <taxon>Pentapetalae</taxon>
        <taxon>asterids</taxon>
        <taxon>lamiids</taxon>
        <taxon>Solanales</taxon>
        <taxon>Solanaceae</taxon>
        <taxon>Nicotianoideae</taxon>
        <taxon>Nicotianeae</taxon>
        <taxon>Nicotiana</taxon>
    </lineage>
</organism>
<protein>
    <submittedName>
        <fullName evidence="1">Uncharacterized protein</fullName>
    </submittedName>
</protein>
<accession>A0A1J6IGV7</accession>
<evidence type="ECO:0000313" key="1">
    <source>
        <dbReference type="EMBL" id="OIT04309.1"/>
    </source>
</evidence>
<name>A0A1J6IGV7_NICAT</name>
<dbReference type="EMBL" id="MJEQ01037185">
    <property type="protein sequence ID" value="OIT04309.1"/>
    <property type="molecule type" value="Genomic_DNA"/>
</dbReference>
<gene>
    <name evidence="1" type="ORF">A4A49_65178</name>
</gene>
<dbReference type="AlphaFoldDB" id="A0A1J6IGV7"/>
<dbReference type="Gramene" id="OIT04309">
    <property type="protein sequence ID" value="OIT04309"/>
    <property type="gene ID" value="A4A49_65178"/>
</dbReference>